<dbReference type="Pfam" id="PF13302">
    <property type="entry name" value="Acetyltransf_3"/>
    <property type="match status" value="1"/>
</dbReference>
<dbReference type="Pfam" id="PF11731">
    <property type="entry name" value="Cdd1"/>
    <property type="match status" value="1"/>
</dbReference>
<dbReference type="InterPro" id="IPR051531">
    <property type="entry name" value="N-acetyltransferase"/>
</dbReference>
<evidence type="ECO:0000256" key="1">
    <source>
        <dbReference type="ARBA" id="ARBA00022679"/>
    </source>
</evidence>
<keyword evidence="2" id="KW-0012">Acyltransferase</keyword>
<keyword evidence="1 5" id="KW-0808">Transferase</keyword>
<dbReference type="InterPro" id="IPR016181">
    <property type="entry name" value="Acyl_CoA_acyltransferase"/>
</dbReference>
<feature type="domain" description="N-acetyltransferase" evidence="4">
    <location>
        <begin position="102"/>
        <end position="259"/>
    </location>
</feature>
<organism evidence="5">
    <name type="scientific">Flexilinea flocculi</name>
    <dbReference type="NCBI Taxonomy" id="1678840"/>
    <lineage>
        <taxon>Bacteria</taxon>
        <taxon>Bacillati</taxon>
        <taxon>Chloroflexota</taxon>
        <taxon>Anaerolineae</taxon>
        <taxon>Anaerolineales</taxon>
        <taxon>Anaerolineaceae</taxon>
        <taxon>Flexilinea</taxon>
    </lineage>
</organism>
<dbReference type="PANTHER" id="PTHR43792:SF8">
    <property type="entry name" value="[RIBOSOMAL PROTEIN US5]-ALANINE N-ACETYLTRANSFERASE"/>
    <property type="match status" value="1"/>
</dbReference>
<dbReference type="Proteomes" id="UP000053370">
    <property type="component" value="Unassembled WGS sequence"/>
</dbReference>
<dbReference type="PATRIC" id="fig|1678840.3.peg.1647"/>
<reference evidence="5" key="1">
    <citation type="journal article" date="2015" name="Genome Announc.">
        <title>Draft Genome Sequence of Anaerolineae Strain TC1, a Novel Isolate from a Methanogenic Wastewater Treatment System.</title>
        <authorList>
            <person name="Matsuura N."/>
            <person name="Tourlousse D.M."/>
            <person name="Sun L."/>
            <person name="Toyonaga M."/>
            <person name="Kuroda K."/>
            <person name="Ohashi A."/>
            <person name="Cruz R."/>
            <person name="Yamaguchi T."/>
            <person name="Sekiguchi Y."/>
        </authorList>
    </citation>
    <scope>NUCLEOTIDE SEQUENCE [LARGE SCALE GENOMIC DNA]</scope>
    <source>
        <strain evidence="5">TC1</strain>
    </source>
</reference>
<name>A0A0S7BJ72_9CHLR</name>
<evidence type="ECO:0000313" key="6">
    <source>
        <dbReference type="Proteomes" id="UP000053370"/>
    </source>
</evidence>
<protein>
    <submittedName>
        <fullName evidence="5">Protein N-acetyltransferase, RimJ/RimL family</fullName>
    </submittedName>
</protein>
<dbReference type="AlphaFoldDB" id="A0A0S7BJ72"/>
<dbReference type="Gene3D" id="1.10.150.20">
    <property type="entry name" value="5' to 3' exonuclease, C-terminal subdomain"/>
    <property type="match status" value="1"/>
</dbReference>
<dbReference type="Gene3D" id="3.40.630.30">
    <property type="match status" value="1"/>
</dbReference>
<evidence type="ECO:0000313" key="5">
    <source>
        <dbReference type="EMBL" id="GAP40405.1"/>
    </source>
</evidence>
<dbReference type="OrthoDB" id="9785602at2"/>
<evidence type="ECO:0000256" key="2">
    <source>
        <dbReference type="ARBA" id="ARBA00023315"/>
    </source>
</evidence>
<dbReference type="SUPFAM" id="SSF55729">
    <property type="entry name" value="Acyl-CoA N-acyltransferases (Nat)"/>
    <property type="match status" value="1"/>
</dbReference>
<dbReference type="PROSITE" id="PS51186">
    <property type="entry name" value="GNAT"/>
    <property type="match status" value="1"/>
</dbReference>
<dbReference type="PANTHER" id="PTHR43792">
    <property type="entry name" value="GNAT FAMILY, PUTATIVE (AFU_ORTHOLOGUE AFUA_3G00765)-RELATED-RELATED"/>
    <property type="match status" value="1"/>
</dbReference>
<sequence length="261" mass="30041">MNELLSIPGVGRKTVEDFELLGIHSLDDLRRQDPEILYQKICEEKGYRLDPCVLYVFRCAVYFAVEKSHDPEKLKWWSWKDRAYQNLLLKNPVFSLEYWDEKFIEDVAHFANNQKIAAFLRDGFPYPYTLENARFYVAACIQKEADHQVTRAIVINNRAAGSIGVFQKSDVYRKSAELGYWLGEEFWGQGIMTEAVKQICSLAFSSLDIVRISAEPFASNLASRKVLEKAGFSLEGILQKRVFKNGKLLDSCIYAKILRDA</sequence>
<proteinExistence type="inferred from homology"/>
<dbReference type="STRING" id="1678840.ATC1_13379"/>
<keyword evidence="6" id="KW-1185">Reference proteome</keyword>
<comment type="similarity">
    <text evidence="3">Belongs to the acetyltransferase family. RimJ subfamily.</text>
</comment>
<dbReference type="InterPro" id="IPR021725">
    <property type="entry name" value="Cdd1"/>
</dbReference>
<dbReference type="InterPro" id="IPR000182">
    <property type="entry name" value="GNAT_dom"/>
</dbReference>
<dbReference type="EMBL" id="DF968181">
    <property type="protein sequence ID" value="GAP40405.1"/>
    <property type="molecule type" value="Genomic_DNA"/>
</dbReference>
<evidence type="ECO:0000256" key="3">
    <source>
        <dbReference type="ARBA" id="ARBA00038502"/>
    </source>
</evidence>
<dbReference type="GO" id="GO:0016747">
    <property type="term" value="F:acyltransferase activity, transferring groups other than amino-acyl groups"/>
    <property type="evidence" value="ECO:0007669"/>
    <property type="project" value="InterPro"/>
</dbReference>
<evidence type="ECO:0000259" key="4">
    <source>
        <dbReference type="PROSITE" id="PS51186"/>
    </source>
</evidence>
<dbReference type="RefSeq" id="WP_082174699.1">
    <property type="nucleotide sequence ID" value="NZ_DF968181.1"/>
</dbReference>
<accession>A0A0S7BJ72</accession>
<gene>
    <name evidence="5" type="ORF">ATC1_13379</name>
</gene>